<evidence type="ECO:0000256" key="1">
    <source>
        <dbReference type="SAM" id="MobiDB-lite"/>
    </source>
</evidence>
<gene>
    <name evidence="2" type="ORF">SAMN05421752_11641</name>
</gene>
<evidence type="ECO:0000313" key="2">
    <source>
        <dbReference type="EMBL" id="SIS16801.1"/>
    </source>
</evidence>
<dbReference type="Proteomes" id="UP000185936">
    <property type="component" value="Unassembled WGS sequence"/>
</dbReference>
<feature type="compositionally biased region" description="Basic and acidic residues" evidence="1">
    <location>
        <begin position="7"/>
        <end position="33"/>
    </location>
</feature>
<keyword evidence="3" id="KW-1185">Reference proteome</keyword>
<sequence length="85" mass="9654">METITEDEIREKLADHYGGDNSNRELIKNERNDSHDAVGSVVYSLSGSPPKGYVIVIPGLRRVNFYDNRGKRFRAMKETVVEALK</sequence>
<dbReference type="RefSeq" id="WP_076610535.1">
    <property type="nucleotide sequence ID" value="NZ_FTNR01000016.1"/>
</dbReference>
<reference evidence="3" key="1">
    <citation type="submission" date="2017-01" db="EMBL/GenBank/DDBJ databases">
        <authorList>
            <person name="Varghese N."/>
            <person name="Submissions S."/>
        </authorList>
    </citation>
    <scope>NUCLEOTIDE SEQUENCE [LARGE SCALE GENOMIC DNA]</scope>
    <source>
        <strain evidence="3">type strain: HArc-</strain>
    </source>
</reference>
<protein>
    <submittedName>
        <fullName evidence="2">Uncharacterized protein</fullName>
    </submittedName>
</protein>
<proteinExistence type="predicted"/>
<organism evidence="2 3">
    <name type="scientific">Natronorubrum thiooxidans</name>
    <dbReference type="NCBI Taxonomy" id="308853"/>
    <lineage>
        <taxon>Archaea</taxon>
        <taxon>Methanobacteriati</taxon>
        <taxon>Methanobacteriota</taxon>
        <taxon>Stenosarchaea group</taxon>
        <taxon>Halobacteria</taxon>
        <taxon>Halobacteriales</taxon>
        <taxon>Natrialbaceae</taxon>
        <taxon>Natronorubrum</taxon>
    </lineage>
</organism>
<evidence type="ECO:0000313" key="3">
    <source>
        <dbReference type="Proteomes" id="UP000185936"/>
    </source>
</evidence>
<dbReference type="EMBL" id="FTNR01000016">
    <property type="protein sequence ID" value="SIS16801.1"/>
    <property type="molecule type" value="Genomic_DNA"/>
</dbReference>
<name>A0A1N7GW30_9EURY</name>
<dbReference type="AlphaFoldDB" id="A0A1N7GW30"/>
<accession>A0A1N7GW30</accession>
<feature type="region of interest" description="Disordered" evidence="1">
    <location>
        <begin position="1"/>
        <end position="33"/>
    </location>
</feature>
<dbReference type="OrthoDB" id="374330at2157"/>